<dbReference type="OrthoDB" id="9888017at2"/>
<accession>A0A418SQX9</accession>
<name>A0A418SQX9_9RHOB</name>
<dbReference type="RefSeq" id="WP_119750656.1">
    <property type="nucleotide sequence ID" value="NZ_QZCG01000011.1"/>
</dbReference>
<dbReference type="Proteomes" id="UP000284202">
    <property type="component" value="Unassembled WGS sequence"/>
</dbReference>
<reference evidence="2" key="1">
    <citation type="submission" date="2018-09" db="EMBL/GenBank/DDBJ databases">
        <title>Acidovorax cavernicola nov. sp. isolated from Gruta de las Maravillas (Aracena, Spain).</title>
        <authorList>
            <person name="Jurado V."/>
            <person name="Gutierrez-Patricio S."/>
            <person name="Gonzalez-Pimentel J.L."/>
            <person name="Miller A.Z."/>
            <person name="Laiz L."/>
            <person name="Saiz-Jimenez C."/>
        </authorList>
    </citation>
    <scope>NUCLEOTIDE SEQUENCE [LARGE SCALE GENOMIC DNA]</scope>
    <source>
        <strain evidence="2">1011MAR3C25</strain>
    </source>
</reference>
<sequence>MTAATTFIIDGALAPSDAAQVLDDLRTWLGFKHGGTLDIAPVPTDPLLPTQPAIQLLFAAIRELRNQGDATSRVTSRAREICNRLGQAELVGNHKPEGRNG</sequence>
<dbReference type="AlphaFoldDB" id="A0A418SQX9"/>
<dbReference type="EMBL" id="QZCG01000011">
    <property type="protein sequence ID" value="RJE83371.1"/>
    <property type="molecule type" value="Genomic_DNA"/>
</dbReference>
<gene>
    <name evidence="1" type="ORF">D3P04_15905</name>
</gene>
<keyword evidence="2" id="KW-1185">Reference proteome</keyword>
<proteinExistence type="predicted"/>
<comment type="caution">
    <text evidence="1">The sequence shown here is derived from an EMBL/GenBank/DDBJ whole genome shotgun (WGS) entry which is preliminary data.</text>
</comment>
<organism evidence="1 2">
    <name type="scientific">Paracoccus onubensis</name>
    <dbReference type="NCBI Taxonomy" id="1675788"/>
    <lineage>
        <taxon>Bacteria</taxon>
        <taxon>Pseudomonadati</taxon>
        <taxon>Pseudomonadota</taxon>
        <taxon>Alphaproteobacteria</taxon>
        <taxon>Rhodobacterales</taxon>
        <taxon>Paracoccaceae</taxon>
        <taxon>Paracoccus</taxon>
    </lineage>
</organism>
<evidence type="ECO:0000313" key="1">
    <source>
        <dbReference type="EMBL" id="RJE83371.1"/>
    </source>
</evidence>
<evidence type="ECO:0000313" key="2">
    <source>
        <dbReference type="Proteomes" id="UP000284202"/>
    </source>
</evidence>
<protein>
    <submittedName>
        <fullName evidence="1">Uncharacterized protein</fullName>
    </submittedName>
</protein>